<evidence type="ECO:0000256" key="4">
    <source>
        <dbReference type="ARBA" id="ARBA00022679"/>
    </source>
</evidence>
<evidence type="ECO:0000313" key="13">
    <source>
        <dbReference type="EMBL" id="THD26067.1"/>
    </source>
</evidence>
<evidence type="ECO:0000256" key="7">
    <source>
        <dbReference type="ARBA" id="ARBA00022840"/>
    </source>
</evidence>
<keyword evidence="6 13" id="KW-0418">Kinase</keyword>
<keyword evidence="3" id="KW-0723">Serine/threonine-protein kinase</keyword>
<dbReference type="SUPFAM" id="SSF56112">
    <property type="entry name" value="Protein kinase-like (PK-like)"/>
    <property type="match status" value="1"/>
</dbReference>
<evidence type="ECO:0000256" key="6">
    <source>
        <dbReference type="ARBA" id="ARBA00022777"/>
    </source>
</evidence>
<name>A0A4E0RWR3_FASHE</name>
<feature type="compositionally biased region" description="Polar residues" evidence="11">
    <location>
        <begin position="718"/>
        <end position="729"/>
    </location>
</feature>
<evidence type="ECO:0000256" key="8">
    <source>
        <dbReference type="ARBA" id="ARBA00033099"/>
    </source>
</evidence>
<dbReference type="PROSITE" id="PS00108">
    <property type="entry name" value="PROTEIN_KINASE_ST"/>
    <property type="match status" value="1"/>
</dbReference>
<gene>
    <name evidence="13" type="ORF">D915_003160</name>
</gene>
<feature type="domain" description="Protein kinase" evidence="12">
    <location>
        <begin position="740"/>
        <end position="1018"/>
    </location>
</feature>
<evidence type="ECO:0000256" key="9">
    <source>
        <dbReference type="ARBA" id="ARBA00047899"/>
    </source>
</evidence>
<dbReference type="PROSITE" id="PS50011">
    <property type="entry name" value="PROTEIN_KINASE_DOM"/>
    <property type="match status" value="1"/>
</dbReference>
<dbReference type="Pfam" id="PF00069">
    <property type="entry name" value="Pkinase"/>
    <property type="match status" value="1"/>
</dbReference>
<keyword evidence="14" id="KW-1185">Reference proteome</keyword>
<feature type="region of interest" description="Disordered" evidence="11">
    <location>
        <begin position="1034"/>
        <end position="1055"/>
    </location>
</feature>
<evidence type="ECO:0000256" key="3">
    <source>
        <dbReference type="ARBA" id="ARBA00022527"/>
    </source>
</evidence>
<comment type="caution">
    <text evidence="13">The sequence shown here is derived from an EMBL/GenBank/DDBJ whole genome shotgun (WGS) entry which is preliminary data.</text>
</comment>
<dbReference type="AlphaFoldDB" id="A0A4E0RWR3"/>
<reference evidence="13" key="1">
    <citation type="submission" date="2019-03" db="EMBL/GenBank/DDBJ databases">
        <title>Improved annotation for the trematode Fasciola hepatica.</title>
        <authorList>
            <person name="Choi Y.-J."/>
            <person name="Martin J."/>
            <person name="Mitreva M."/>
        </authorList>
    </citation>
    <scope>NUCLEOTIDE SEQUENCE [LARGE SCALE GENOMIC DNA]</scope>
</reference>
<dbReference type="PANTHER" id="PTHR24356:SF1">
    <property type="entry name" value="SERINE_THREONINE-PROTEIN KINASE GREATWALL"/>
    <property type="match status" value="1"/>
</dbReference>
<feature type="region of interest" description="Disordered" evidence="11">
    <location>
        <begin position="289"/>
        <end position="337"/>
    </location>
</feature>
<feature type="compositionally biased region" description="Low complexity" evidence="11">
    <location>
        <begin position="1130"/>
        <end position="1139"/>
    </location>
</feature>
<dbReference type="InterPro" id="IPR000719">
    <property type="entry name" value="Prot_kinase_dom"/>
</dbReference>
<evidence type="ECO:0000313" key="14">
    <source>
        <dbReference type="Proteomes" id="UP000230066"/>
    </source>
</evidence>
<keyword evidence="5" id="KW-0547">Nucleotide-binding</keyword>
<dbReference type="InterPro" id="IPR008271">
    <property type="entry name" value="Ser/Thr_kinase_AS"/>
</dbReference>
<accession>A0A4E0RWR3</accession>
<evidence type="ECO:0000256" key="11">
    <source>
        <dbReference type="SAM" id="MobiDB-lite"/>
    </source>
</evidence>
<dbReference type="InterPro" id="IPR011009">
    <property type="entry name" value="Kinase-like_dom_sf"/>
</dbReference>
<keyword evidence="4" id="KW-0808">Transferase</keyword>
<evidence type="ECO:0000259" key="12">
    <source>
        <dbReference type="PROSITE" id="PS50011"/>
    </source>
</evidence>
<protein>
    <recommendedName>
        <fullName evidence="2">Serine/threonine-protein kinase greatwall</fullName>
        <ecNumber evidence="1">2.7.11.1</ecNumber>
    </recommendedName>
    <alternativeName>
        <fullName evidence="8">Microtubule-associated serine/threonine-protein kinase-like</fullName>
    </alternativeName>
</protein>
<feature type="region of interest" description="Disordered" evidence="11">
    <location>
        <begin position="702"/>
        <end position="730"/>
    </location>
</feature>
<dbReference type="SMART" id="SM00220">
    <property type="entry name" value="S_TKc"/>
    <property type="match status" value="1"/>
</dbReference>
<feature type="compositionally biased region" description="Basic and acidic residues" evidence="11">
    <location>
        <begin position="579"/>
        <end position="588"/>
    </location>
</feature>
<dbReference type="GO" id="GO:0005524">
    <property type="term" value="F:ATP binding"/>
    <property type="evidence" value="ECO:0007669"/>
    <property type="project" value="UniProtKB-KW"/>
</dbReference>
<feature type="region of interest" description="Disordered" evidence="11">
    <location>
        <begin position="886"/>
        <end position="905"/>
    </location>
</feature>
<dbReference type="PANTHER" id="PTHR24356">
    <property type="entry name" value="SERINE/THREONINE-PROTEIN KINASE"/>
    <property type="match status" value="1"/>
</dbReference>
<feature type="region of interest" description="Disordered" evidence="11">
    <location>
        <begin position="513"/>
        <end position="666"/>
    </location>
</feature>
<evidence type="ECO:0000256" key="2">
    <source>
        <dbReference type="ARBA" id="ARBA00022148"/>
    </source>
</evidence>
<dbReference type="GO" id="GO:0004674">
    <property type="term" value="F:protein serine/threonine kinase activity"/>
    <property type="evidence" value="ECO:0007669"/>
    <property type="project" value="UniProtKB-KW"/>
</dbReference>
<organism evidence="13 14">
    <name type="scientific">Fasciola hepatica</name>
    <name type="common">Liver fluke</name>
    <dbReference type="NCBI Taxonomy" id="6192"/>
    <lineage>
        <taxon>Eukaryota</taxon>
        <taxon>Metazoa</taxon>
        <taxon>Spiralia</taxon>
        <taxon>Lophotrochozoa</taxon>
        <taxon>Platyhelminthes</taxon>
        <taxon>Trematoda</taxon>
        <taxon>Digenea</taxon>
        <taxon>Plagiorchiida</taxon>
        <taxon>Echinostomata</taxon>
        <taxon>Echinostomatoidea</taxon>
        <taxon>Fasciolidae</taxon>
        <taxon>Fasciola</taxon>
    </lineage>
</organism>
<feature type="compositionally biased region" description="Polar residues" evidence="11">
    <location>
        <begin position="1040"/>
        <end position="1054"/>
    </location>
</feature>
<comment type="catalytic activity">
    <reaction evidence="10">
        <text>L-seryl-[protein] + ATP = O-phospho-L-seryl-[protein] + ADP + H(+)</text>
        <dbReference type="Rhea" id="RHEA:17989"/>
        <dbReference type="Rhea" id="RHEA-COMP:9863"/>
        <dbReference type="Rhea" id="RHEA-COMP:11604"/>
        <dbReference type="ChEBI" id="CHEBI:15378"/>
        <dbReference type="ChEBI" id="CHEBI:29999"/>
        <dbReference type="ChEBI" id="CHEBI:30616"/>
        <dbReference type="ChEBI" id="CHEBI:83421"/>
        <dbReference type="ChEBI" id="CHEBI:456216"/>
        <dbReference type="EC" id="2.7.11.1"/>
    </reaction>
</comment>
<dbReference type="EC" id="2.7.11.1" evidence="1"/>
<keyword evidence="7" id="KW-0067">ATP-binding</keyword>
<proteinExistence type="predicted"/>
<dbReference type="InterPro" id="IPR050236">
    <property type="entry name" value="Ser_Thr_kinase_AGC"/>
</dbReference>
<evidence type="ECO:0000256" key="10">
    <source>
        <dbReference type="ARBA" id="ARBA00048679"/>
    </source>
</evidence>
<evidence type="ECO:0000256" key="5">
    <source>
        <dbReference type="ARBA" id="ARBA00022741"/>
    </source>
</evidence>
<dbReference type="Gene3D" id="1.10.510.10">
    <property type="entry name" value="Transferase(Phosphotransferase) domain 1"/>
    <property type="match status" value="1"/>
</dbReference>
<sequence>MKWPVKGLEARLKASFRRLFKSRHSHQHHHHHRHCPQSEMRVVHLRSVHCSSKDGHCIQCNRYDTDSSWGDIQSTTQSSQVMEMADKHSLEESVYGVKPKSKIDKTQAHTEVHRTPHDLARSDVSVSTDFSHLNRFQDACSQAEFEDSKTFMYLAQSARTVCSPVTKTNMVSVATEPVVFDSVETQWTTRNSTPRSLCQKSLPYQDGTSRLFNRSVFLGHYSSDPFLFDHMKLNRGQLDSSKESVNSFFHAGDSCKSCSRQVFSNLGLPRQPSHQWKYHAPWTCGHSVPVKLPETTSGRPHSGGRRDNPRPTPESLYTSIPRPYWHSSAHNGDSDSLNKNREMVALFNRQPVDSNSQVTTIGMESLTNFCNKRKELKECGDEYLPPVDVSLVASGVSNFNPVTNVTPVDTNTCTTTSTAANNAMGNLSEIMNLSSKVDQPFPELKYPPICSVAVGDDTPPFDHGRLSSGSRARIFALPDADQPTQSTRILGVSIRRVRDAQDVKIDTLRDRKLNGPLYKPCGKSSRKPVLIRTKSASSKESRSWRSQQFGSGRKSAGPRTRRSDDTHHNGFSNSLEANSRAEKSEGSQRRSLAVPGSTSDDGDQGKQLAADMSSVSSARTKHSTAPVARVNSKKNSCKSSAEVKKPVKQGALPASRDLHQCPTGRHPDVKVDKPCICIMVKRMVLAQSKPVLYSWHCQPVKNTNGQTKSPMTGEYSDGKNTNPGPSNPRTLAPSLPNFQLARPTRMVRGGQGTVAWVSHIGTGQYYALKFKQKDGRSDSTWEIERREAKLLRYARHDFIVRLYHIYETEETLFMALEWLEGGCLWNHIARLGTMPECYAVYYGSCILAALRYLHSKCIVYRDMKAENIVLDQRGRPKLIDFGMAKRFSKPTSDPDDRESAVDDSLLDSEDFAQPPTRYYFAAYLAPEIYDPSETTGQFIDSWGLGYILVEMILGYGIFLPMPWEKEPGQHLSENWKLSLPGEASTKMSVTCEDFLYKMLIRRPEERLTLEQATKHGLFVQVPWSNLAYIRGPDLSKCPPKSTNPTQSGPNSTTAGRRWMSKYDSFAHVPDLAFAREFLGSLVNPTIAYSNQPSMLGQRRTKTVRLPNARNPTETCGTARSAGHELDKSRSTVASSRASRGVTVGGAVEIRNVTATNSETKKDGNKLVRTNRHPGVSAT</sequence>
<feature type="region of interest" description="Disordered" evidence="11">
    <location>
        <begin position="1107"/>
        <end position="1178"/>
    </location>
</feature>
<dbReference type="GO" id="GO:0035556">
    <property type="term" value="P:intracellular signal transduction"/>
    <property type="evidence" value="ECO:0007669"/>
    <property type="project" value="TreeGrafter"/>
</dbReference>
<dbReference type="EMBL" id="JXXN02000877">
    <property type="protein sequence ID" value="THD26067.1"/>
    <property type="molecule type" value="Genomic_DNA"/>
</dbReference>
<evidence type="ECO:0000256" key="1">
    <source>
        <dbReference type="ARBA" id="ARBA00012513"/>
    </source>
</evidence>
<dbReference type="Proteomes" id="UP000230066">
    <property type="component" value="Unassembled WGS sequence"/>
</dbReference>
<comment type="catalytic activity">
    <reaction evidence="9">
        <text>L-threonyl-[protein] + ATP = O-phospho-L-threonyl-[protein] + ADP + H(+)</text>
        <dbReference type="Rhea" id="RHEA:46608"/>
        <dbReference type="Rhea" id="RHEA-COMP:11060"/>
        <dbReference type="Rhea" id="RHEA-COMP:11605"/>
        <dbReference type="ChEBI" id="CHEBI:15378"/>
        <dbReference type="ChEBI" id="CHEBI:30013"/>
        <dbReference type="ChEBI" id="CHEBI:30616"/>
        <dbReference type="ChEBI" id="CHEBI:61977"/>
        <dbReference type="ChEBI" id="CHEBI:456216"/>
        <dbReference type="EC" id="2.7.11.1"/>
    </reaction>
</comment>